<proteinExistence type="predicted"/>
<dbReference type="SUPFAM" id="SSF52047">
    <property type="entry name" value="RNI-like"/>
    <property type="match status" value="1"/>
</dbReference>
<dbReference type="Gene3D" id="3.80.10.10">
    <property type="entry name" value="Ribonuclease Inhibitor"/>
    <property type="match status" value="2"/>
</dbReference>
<comment type="caution">
    <text evidence="2">The sequence shown here is derived from an EMBL/GenBank/DDBJ whole genome shotgun (WGS) entry which is preliminary data.</text>
</comment>
<dbReference type="InterPro" id="IPR032675">
    <property type="entry name" value="LRR_dom_sf"/>
</dbReference>
<sequence length="385" mass="42873">MEIKFCGVTLEQETAYALRDILNEGSCERLKHLSFSSCRGFGIQKALSTDTIKTPLESIRIEATEVGRLGLDPLWLYVQHSKHLQKLQFYEASVVENSSGVLLALTTTRSLRFLELSYCIFDDPSVEIFALALAKNQSLYTLCIIAGELDDSQLACILSNLSHSKLKILKLPRNYLEQRGAVALGRLLDADSTCQLASLDLSHQHAERASKLDCNIFLQQLSTNQTLTSLNLSFCKLNNNDATVLATYLAPNQTLQDLDLRSNNIQDEGILALAEYLRSSPPLKKIFLFGNPFRETGAAALYKAIEVNTILQILNMGYTSCYYDLVQFYTCLNRGGRGLLSQDPNPAIWPLVFERGEAVSRTARGTCSDADLIFQLLHGPVLMFL</sequence>
<dbReference type="SMART" id="SM00368">
    <property type="entry name" value="LRR_RI"/>
    <property type="match status" value="5"/>
</dbReference>
<keyword evidence="1" id="KW-0677">Repeat</keyword>
<accession>A0AAD2PW18</accession>
<dbReference type="Pfam" id="PF13516">
    <property type="entry name" value="LRR_6"/>
    <property type="match status" value="2"/>
</dbReference>
<dbReference type="PANTHER" id="PTHR24111:SF0">
    <property type="entry name" value="LEUCINE-RICH REPEAT-CONTAINING PROTEIN"/>
    <property type="match status" value="1"/>
</dbReference>
<keyword evidence="3" id="KW-1185">Reference proteome</keyword>
<dbReference type="PANTHER" id="PTHR24111">
    <property type="entry name" value="LEUCINE-RICH REPEAT-CONTAINING PROTEIN 34"/>
    <property type="match status" value="1"/>
</dbReference>
<organism evidence="2 3">
    <name type="scientific">Cylindrotheca closterium</name>
    <dbReference type="NCBI Taxonomy" id="2856"/>
    <lineage>
        <taxon>Eukaryota</taxon>
        <taxon>Sar</taxon>
        <taxon>Stramenopiles</taxon>
        <taxon>Ochrophyta</taxon>
        <taxon>Bacillariophyta</taxon>
        <taxon>Bacillariophyceae</taxon>
        <taxon>Bacillariophycidae</taxon>
        <taxon>Bacillariales</taxon>
        <taxon>Bacillariaceae</taxon>
        <taxon>Cylindrotheca</taxon>
    </lineage>
</organism>
<gene>
    <name evidence="2" type="ORF">CYCCA115_LOCUS17420</name>
</gene>
<evidence type="ECO:0000256" key="1">
    <source>
        <dbReference type="ARBA" id="ARBA00022737"/>
    </source>
</evidence>
<name>A0AAD2PW18_9STRA</name>
<dbReference type="InterPro" id="IPR001611">
    <property type="entry name" value="Leu-rich_rpt"/>
</dbReference>
<dbReference type="Proteomes" id="UP001295423">
    <property type="component" value="Unassembled WGS sequence"/>
</dbReference>
<evidence type="ECO:0000313" key="2">
    <source>
        <dbReference type="EMBL" id="CAJ1958924.1"/>
    </source>
</evidence>
<reference evidence="2" key="1">
    <citation type="submission" date="2023-08" db="EMBL/GenBank/DDBJ databases">
        <authorList>
            <person name="Audoor S."/>
            <person name="Bilcke G."/>
        </authorList>
    </citation>
    <scope>NUCLEOTIDE SEQUENCE</scope>
</reference>
<evidence type="ECO:0000313" key="3">
    <source>
        <dbReference type="Proteomes" id="UP001295423"/>
    </source>
</evidence>
<dbReference type="EMBL" id="CAKOGP040001980">
    <property type="protein sequence ID" value="CAJ1958924.1"/>
    <property type="molecule type" value="Genomic_DNA"/>
</dbReference>
<protein>
    <submittedName>
        <fullName evidence="2">Uncharacterized protein</fullName>
    </submittedName>
</protein>
<dbReference type="InterPro" id="IPR052201">
    <property type="entry name" value="LRR-containing_regulator"/>
</dbReference>
<dbReference type="AlphaFoldDB" id="A0AAD2PW18"/>